<accession>A0A0K2UFC8</accession>
<dbReference type="EMBL" id="HACA01019035">
    <property type="protein sequence ID" value="CDW36396.1"/>
    <property type="molecule type" value="Transcribed_RNA"/>
</dbReference>
<feature type="compositionally biased region" description="Polar residues" evidence="1">
    <location>
        <begin position="7"/>
        <end position="20"/>
    </location>
</feature>
<organism evidence="2">
    <name type="scientific">Lepeophtheirus salmonis</name>
    <name type="common">Salmon louse</name>
    <name type="synonym">Caligus salmonis</name>
    <dbReference type="NCBI Taxonomy" id="72036"/>
    <lineage>
        <taxon>Eukaryota</taxon>
        <taxon>Metazoa</taxon>
        <taxon>Ecdysozoa</taxon>
        <taxon>Arthropoda</taxon>
        <taxon>Crustacea</taxon>
        <taxon>Multicrustacea</taxon>
        <taxon>Hexanauplia</taxon>
        <taxon>Copepoda</taxon>
        <taxon>Siphonostomatoida</taxon>
        <taxon>Caligidae</taxon>
        <taxon>Lepeophtheirus</taxon>
    </lineage>
</organism>
<sequence>MDEIHSWQFSQGGPTRQSNNPHRKKQKPEVAPGQHTLLEKGLLATAKPGPQPPGLFYLDARDIQG</sequence>
<evidence type="ECO:0000313" key="2">
    <source>
        <dbReference type="EMBL" id="CDW36396.1"/>
    </source>
</evidence>
<proteinExistence type="predicted"/>
<name>A0A0K2UFC8_LEPSM</name>
<reference evidence="2" key="1">
    <citation type="submission" date="2014-05" db="EMBL/GenBank/DDBJ databases">
        <authorList>
            <person name="Chronopoulou M."/>
        </authorList>
    </citation>
    <scope>NUCLEOTIDE SEQUENCE</scope>
    <source>
        <tissue evidence="2">Whole organism</tissue>
    </source>
</reference>
<evidence type="ECO:0000256" key="1">
    <source>
        <dbReference type="SAM" id="MobiDB-lite"/>
    </source>
</evidence>
<dbReference type="AlphaFoldDB" id="A0A0K2UFC8"/>
<protein>
    <submittedName>
        <fullName evidence="2">Uncharacterized protein</fullName>
    </submittedName>
</protein>
<feature type="region of interest" description="Disordered" evidence="1">
    <location>
        <begin position="1"/>
        <end position="34"/>
    </location>
</feature>